<dbReference type="PANTHER" id="PTHR47171:SF5">
    <property type="entry name" value="ZN(II)2CYS6 TRANSCRIPTION FACTOR (EUROFUNG)"/>
    <property type="match status" value="1"/>
</dbReference>
<feature type="domain" description="Xylanolytic transcriptional activator regulatory" evidence="7">
    <location>
        <begin position="248"/>
        <end position="319"/>
    </location>
</feature>
<evidence type="ECO:0000256" key="3">
    <source>
        <dbReference type="ARBA" id="ARBA00023125"/>
    </source>
</evidence>
<accession>A0A1V6TFB8</accession>
<organism evidence="8 9">
    <name type="scientific">Penicillium steckii</name>
    <dbReference type="NCBI Taxonomy" id="303698"/>
    <lineage>
        <taxon>Eukaryota</taxon>
        <taxon>Fungi</taxon>
        <taxon>Dikarya</taxon>
        <taxon>Ascomycota</taxon>
        <taxon>Pezizomycotina</taxon>
        <taxon>Eurotiomycetes</taxon>
        <taxon>Eurotiomycetidae</taxon>
        <taxon>Eurotiales</taxon>
        <taxon>Aspergillaceae</taxon>
        <taxon>Penicillium</taxon>
    </lineage>
</organism>
<keyword evidence="9" id="KW-1185">Reference proteome</keyword>
<evidence type="ECO:0000313" key="9">
    <source>
        <dbReference type="Proteomes" id="UP000191285"/>
    </source>
</evidence>
<dbReference type="OrthoDB" id="39175at2759"/>
<keyword evidence="4" id="KW-0804">Transcription</keyword>
<evidence type="ECO:0000259" key="7">
    <source>
        <dbReference type="SMART" id="SM00906"/>
    </source>
</evidence>
<comment type="caution">
    <text evidence="8">The sequence shown here is derived from an EMBL/GenBank/DDBJ whole genome shotgun (WGS) entry which is preliminary data.</text>
</comment>
<dbReference type="Proteomes" id="UP000191285">
    <property type="component" value="Unassembled WGS sequence"/>
</dbReference>
<dbReference type="InterPro" id="IPR007219">
    <property type="entry name" value="XnlR_reg_dom"/>
</dbReference>
<feature type="compositionally biased region" description="Low complexity" evidence="6">
    <location>
        <begin position="71"/>
        <end position="86"/>
    </location>
</feature>
<evidence type="ECO:0000313" key="8">
    <source>
        <dbReference type="EMBL" id="OQE24253.1"/>
    </source>
</evidence>
<dbReference type="CDD" id="cd12148">
    <property type="entry name" value="fungal_TF_MHR"/>
    <property type="match status" value="1"/>
</dbReference>
<dbReference type="Pfam" id="PF04082">
    <property type="entry name" value="Fungal_trans"/>
    <property type="match status" value="1"/>
</dbReference>
<gene>
    <name evidence="8" type="ORF">PENSTE_c007G09080</name>
</gene>
<dbReference type="InterPro" id="IPR052073">
    <property type="entry name" value="Amide_Lactam_Regulators"/>
</dbReference>
<feature type="compositionally biased region" description="Basic and acidic residues" evidence="6">
    <location>
        <begin position="57"/>
        <end position="68"/>
    </location>
</feature>
<evidence type="ECO:0000256" key="1">
    <source>
        <dbReference type="ARBA" id="ARBA00022833"/>
    </source>
</evidence>
<keyword evidence="1" id="KW-0862">Zinc</keyword>
<keyword evidence="3" id="KW-0238">DNA-binding</keyword>
<proteinExistence type="predicted"/>
<dbReference type="GO" id="GO:0006351">
    <property type="term" value="P:DNA-templated transcription"/>
    <property type="evidence" value="ECO:0007669"/>
    <property type="project" value="InterPro"/>
</dbReference>
<dbReference type="EMBL" id="MLKD01000007">
    <property type="protein sequence ID" value="OQE24253.1"/>
    <property type="molecule type" value="Genomic_DNA"/>
</dbReference>
<dbReference type="STRING" id="303698.A0A1V6TFB8"/>
<feature type="region of interest" description="Disordered" evidence="6">
    <location>
        <begin position="57"/>
        <end position="92"/>
    </location>
</feature>
<protein>
    <recommendedName>
        <fullName evidence="7">Xylanolytic transcriptional activator regulatory domain-containing protein</fullName>
    </recommendedName>
</protein>
<evidence type="ECO:0000256" key="5">
    <source>
        <dbReference type="ARBA" id="ARBA00023242"/>
    </source>
</evidence>
<dbReference type="PANTHER" id="PTHR47171">
    <property type="entry name" value="FARA-RELATED"/>
    <property type="match status" value="1"/>
</dbReference>
<dbReference type="AlphaFoldDB" id="A0A1V6TFB8"/>
<dbReference type="GO" id="GO:0008270">
    <property type="term" value="F:zinc ion binding"/>
    <property type="evidence" value="ECO:0007669"/>
    <property type="project" value="InterPro"/>
</dbReference>
<evidence type="ECO:0000256" key="6">
    <source>
        <dbReference type="SAM" id="MobiDB-lite"/>
    </source>
</evidence>
<reference evidence="9" key="1">
    <citation type="journal article" date="2017" name="Nat. Microbiol.">
        <title>Global analysis of biosynthetic gene clusters reveals vast potential of secondary metabolite production in Penicillium species.</title>
        <authorList>
            <person name="Nielsen J.C."/>
            <person name="Grijseels S."/>
            <person name="Prigent S."/>
            <person name="Ji B."/>
            <person name="Dainat J."/>
            <person name="Nielsen K.F."/>
            <person name="Frisvad J.C."/>
            <person name="Workman M."/>
            <person name="Nielsen J."/>
        </authorList>
    </citation>
    <scope>NUCLEOTIDE SEQUENCE [LARGE SCALE GENOMIC DNA]</scope>
    <source>
        <strain evidence="9">IBT 24891</strain>
    </source>
</reference>
<keyword evidence="5" id="KW-0539">Nucleus</keyword>
<evidence type="ECO:0000256" key="2">
    <source>
        <dbReference type="ARBA" id="ARBA00023015"/>
    </source>
</evidence>
<sequence length="599" mass="68060">MSDLHQRLDRARAVCLHCHARKVDTAHIPPAKYWLNELRPRGRRPYPARVHATKEIRGLSRPEVRKQATESSLSCSPSSSSHSSQSNTRARITSREPQAFVGELSFMAPWATQQDYIIPEPVIAVQDEFSKEMIRAASATELPTKGQVTAFADSYFEHLYHRAPIIDKTDLSKENPSILVLQAICLVGSLLRHTGLGSPLGEAERYYCKVKTLLFANHEPDQRNVLKALCLLSFRNLTPPKVVSLDCSWQWLGMATRLAYQMGLHRESTYEQLPDPGNARRIMWSLFVSDRLQTACFGRPSIIRASEFDIRLPVLEDFEQKDIRAEMFLQHTNLNVILGGIVDRHTQKIETSQNEGISILESLRQCINNLPGKLRLFEESHRRSFRKDIYEFHINYFVCLIVFFRLFGHSFPTLTASTASLVASSCIARLYEEILYRDEMNYLTPLHNWFLMVSCAPQIHHNATCQGRDNICNEELPVLINALRYMRLKSPPAGVLLDIIERLSGVASNGMAQSNSIAANSQGSPSAEESWLTQLPHAGLLNSLFPFPGSLSPRLSMMQAKNDESNDLVGFDRTLEQEDDDLEWIFNEYQLNYFDASFV</sequence>
<dbReference type="GO" id="GO:0003677">
    <property type="term" value="F:DNA binding"/>
    <property type="evidence" value="ECO:0007669"/>
    <property type="project" value="UniProtKB-KW"/>
</dbReference>
<keyword evidence="2" id="KW-0805">Transcription regulation</keyword>
<evidence type="ECO:0000256" key="4">
    <source>
        <dbReference type="ARBA" id="ARBA00023163"/>
    </source>
</evidence>
<name>A0A1V6TFB8_9EURO</name>
<dbReference type="SMART" id="SM00906">
    <property type="entry name" value="Fungal_trans"/>
    <property type="match status" value="1"/>
</dbReference>